<organism evidence="2 3">
    <name type="scientific">Geoanaerobacter pelophilus</name>
    <dbReference type="NCBI Taxonomy" id="60036"/>
    <lineage>
        <taxon>Bacteria</taxon>
        <taxon>Pseudomonadati</taxon>
        <taxon>Thermodesulfobacteriota</taxon>
        <taxon>Desulfuromonadia</taxon>
        <taxon>Geobacterales</taxon>
        <taxon>Geobacteraceae</taxon>
        <taxon>Geoanaerobacter</taxon>
    </lineage>
</organism>
<comment type="function">
    <text evidence="1">Catalyzes the hydroxylation of the N(6)-(4-aminobutyl)-L-lysine intermediate produced by deoxyhypusine synthase/DHPS on a critical lysine of the eukaryotic translation initiation factor 5A/eIF-5A. This is the second step of the post-translational modification of that lysine into an unusual amino acid residue named hypusine. Hypusination is unique to mature eIF-5A factor and is essential for its function.</text>
</comment>
<evidence type="ECO:0000313" key="2">
    <source>
        <dbReference type="EMBL" id="MBT0662979.1"/>
    </source>
</evidence>
<dbReference type="SUPFAM" id="SSF48371">
    <property type="entry name" value="ARM repeat"/>
    <property type="match status" value="4"/>
</dbReference>
<gene>
    <name evidence="2" type="ORF">KI809_01595</name>
</gene>
<dbReference type="InterPro" id="IPR021133">
    <property type="entry name" value="HEAT_type_2"/>
</dbReference>
<dbReference type="InterPro" id="IPR016024">
    <property type="entry name" value="ARM-type_fold"/>
</dbReference>
<dbReference type="PANTHER" id="PTHR12697">
    <property type="entry name" value="PBS LYASE HEAT-LIKE PROTEIN"/>
    <property type="match status" value="1"/>
</dbReference>
<dbReference type="GO" id="GO:0016491">
    <property type="term" value="F:oxidoreductase activity"/>
    <property type="evidence" value="ECO:0007669"/>
    <property type="project" value="TreeGrafter"/>
</dbReference>
<accession>A0AAW4L4J9</accession>
<dbReference type="RefSeq" id="WP_214169761.1">
    <property type="nucleotide sequence ID" value="NZ_JAHCVJ010000001.1"/>
</dbReference>
<dbReference type="EMBL" id="JAHCVJ010000001">
    <property type="protein sequence ID" value="MBT0662979.1"/>
    <property type="molecule type" value="Genomic_DNA"/>
</dbReference>
<protein>
    <submittedName>
        <fullName evidence="2">HEAT repeat domain-containing protein</fullName>
    </submittedName>
</protein>
<keyword evidence="3" id="KW-1185">Reference proteome</keyword>
<name>A0AAW4L4J9_9BACT</name>
<evidence type="ECO:0000256" key="1">
    <source>
        <dbReference type="ARBA" id="ARBA00045876"/>
    </source>
</evidence>
<dbReference type="AlphaFoldDB" id="A0AAW4L4J9"/>
<dbReference type="Gene3D" id="1.25.10.10">
    <property type="entry name" value="Leucine-rich Repeat Variant"/>
    <property type="match status" value="5"/>
</dbReference>
<evidence type="ECO:0000313" key="3">
    <source>
        <dbReference type="Proteomes" id="UP000811899"/>
    </source>
</evidence>
<sequence>MDKENGFLQSLRQLFRSPEEEQRRVAVSSLIKFPFADIKELLYEAMGDESWRVRKEALEVLSRHQAEDCVVEDMVVLLRASDNAGLRNSACEALEKFGERSVPVLCNHIDDKDSDVRKFVIDVLGNIGSQEPVPLLVKALRDSDPNVSAAAAENLGKIADPRAVPDLVSALDRSNISLCYTVLEALGRIGQPVPIDAVISLADESLLKKPLIDCLGAIGDVEVVPFLIEGLHEKAKHVRAAAASSLLMIRAGVSESIACQAIDIPLRKLAGTAFSRDLISLISETDKHLTEPLVKILGLLGDPASVMLLLDGCRDDRLRGVCLNAFKEIGEEGLNALIAEYPAADDEQKCYITYICGELGCQSSAGILRSGMLSRTHMLRRVAVVAAGNIGTAEIIPDIEPLLDDDELDVRVGAVESLARLVAKDRESVERIAVTLSASPAPEKRRSSTTLFTALKLTERLARLVKDEDANVRTAAVFSLAELKDPNSINHLVMALVDEEPNVRMAAAGALGEFSGEYSARSLMLALKDQNHWVKCAALRSIGSLRIAEAEPAIAELAAESEGIVLIAALKTMLEINGEAARQLCIRALEHKDDEIVKSAIEILMNIDDSWLDEQSDRLLFHEQWDIRSIFIKALAEARGAKALPLLKTAFDRETDDLVKRQLLDLIGEFS</sequence>
<dbReference type="SMART" id="SM00567">
    <property type="entry name" value="EZ_HEAT"/>
    <property type="match status" value="12"/>
</dbReference>
<dbReference type="PANTHER" id="PTHR12697:SF5">
    <property type="entry name" value="DEOXYHYPUSINE HYDROXYLASE"/>
    <property type="match status" value="1"/>
</dbReference>
<dbReference type="Proteomes" id="UP000811899">
    <property type="component" value="Unassembled WGS sequence"/>
</dbReference>
<dbReference type="Pfam" id="PF13646">
    <property type="entry name" value="HEAT_2"/>
    <property type="match status" value="3"/>
</dbReference>
<dbReference type="PROSITE" id="PS50077">
    <property type="entry name" value="HEAT_REPEAT"/>
    <property type="match status" value="2"/>
</dbReference>
<dbReference type="InterPro" id="IPR004155">
    <property type="entry name" value="PBS_lyase_HEAT"/>
</dbReference>
<dbReference type="InterPro" id="IPR011989">
    <property type="entry name" value="ARM-like"/>
</dbReference>
<comment type="caution">
    <text evidence="2">The sequence shown here is derived from an EMBL/GenBank/DDBJ whole genome shotgun (WGS) entry which is preliminary data.</text>
</comment>
<reference evidence="2 3" key="1">
    <citation type="submission" date="2021-05" db="EMBL/GenBank/DDBJ databases">
        <title>The draft genome of Geobacter pelophilus DSM 12255.</title>
        <authorList>
            <person name="Xu Z."/>
            <person name="Masuda Y."/>
            <person name="Itoh H."/>
            <person name="Senoo K."/>
        </authorList>
    </citation>
    <scope>NUCLEOTIDE SEQUENCE [LARGE SCALE GENOMIC DNA]</scope>
    <source>
        <strain evidence="2 3">DSM 12255</strain>
    </source>
</reference>
<proteinExistence type="predicted"/>